<dbReference type="InterPro" id="IPR036188">
    <property type="entry name" value="FAD/NAD-bd_sf"/>
</dbReference>
<dbReference type="InterPro" id="IPR011777">
    <property type="entry name" value="Geranylgeranyl_Rdtase_fam"/>
</dbReference>
<organism evidence="2 3">
    <name type="scientific">candidate division MSBL1 archaeon SCGC-AAA259I07</name>
    <dbReference type="NCBI Taxonomy" id="1698266"/>
    <lineage>
        <taxon>Archaea</taxon>
        <taxon>Methanobacteriati</taxon>
        <taxon>Methanobacteriota</taxon>
        <taxon>candidate division MSBL1</taxon>
    </lineage>
</organism>
<keyword evidence="3" id="KW-1185">Reference proteome</keyword>
<dbReference type="NCBIfam" id="TIGR02032">
    <property type="entry name" value="GG-red-SF"/>
    <property type="match status" value="1"/>
</dbReference>
<name>A0A133UIT5_9EURY</name>
<protein>
    <recommendedName>
        <fullName evidence="1">FAD-binding domain-containing protein</fullName>
    </recommendedName>
</protein>
<dbReference type="AlphaFoldDB" id="A0A133UIT5"/>
<sequence length="395" mass="43584">MRDVIIVGGGPAGCFTGERLAEKGFRVTIVEEHGEIGQPMCCAGIIGAERFKETGIDPEKWSVNELKEGVFHSPPDKSTSLTRNETEAYVIDRSNFDRCLAERAARAGADIRLGSRCIGASRSGDRVSIKVKNREKEETLDSRVVIGADGANSIIARRFDLINDFSPIIGAQAEIVGSPTNSAAHVFLGNDLSKNFFAWVVPAGEVYRVGLGDKKTNVRKKLLEFIKNSPILPENSRARIVNFTTGLIPKAGGRKVYGDRVLLVGDAAGHVKPLTGGGLYLGLSCAGIAGDVLAESLADEPCGENLQEYEKLVVEKFGQEFELGERALRIFQNMADEDISEFFEFLEEPRIKDMVLENAAFDRHSELLKMLIKEGPELFRKFGFRRLLKYLTWLR</sequence>
<dbReference type="PANTHER" id="PTHR42685:SF18">
    <property type="entry name" value="DIGERANYLGERANYLGLYCEROPHOSPHOLIPID REDUCTASE"/>
    <property type="match status" value="1"/>
</dbReference>
<dbReference type="PANTHER" id="PTHR42685">
    <property type="entry name" value="GERANYLGERANYL DIPHOSPHATE REDUCTASE"/>
    <property type="match status" value="1"/>
</dbReference>
<evidence type="ECO:0000313" key="3">
    <source>
        <dbReference type="Proteomes" id="UP000070155"/>
    </source>
</evidence>
<dbReference type="InterPro" id="IPR050407">
    <property type="entry name" value="Geranylgeranyl_reductase"/>
</dbReference>
<evidence type="ECO:0000259" key="1">
    <source>
        <dbReference type="Pfam" id="PF01494"/>
    </source>
</evidence>
<evidence type="ECO:0000313" key="2">
    <source>
        <dbReference type="EMBL" id="KXA94112.1"/>
    </source>
</evidence>
<dbReference type="PRINTS" id="PR00420">
    <property type="entry name" value="RNGMNOXGNASE"/>
</dbReference>
<gene>
    <name evidence="2" type="ORF">AKJ36_03440</name>
</gene>
<proteinExistence type="predicted"/>
<dbReference type="Gene3D" id="3.30.9.10">
    <property type="entry name" value="D-Amino Acid Oxidase, subunit A, domain 2"/>
    <property type="match status" value="1"/>
</dbReference>
<dbReference type="InterPro" id="IPR002938">
    <property type="entry name" value="FAD-bd"/>
</dbReference>
<dbReference type="GO" id="GO:0016628">
    <property type="term" value="F:oxidoreductase activity, acting on the CH-CH group of donors, NAD or NADP as acceptor"/>
    <property type="evidence" value="ECO:0007669"/>
    <property type="project" value="InterPro"/>
</dbReference>
<dbReference type="Gene3D" id="3.50.50.60">
    <property type="entry name" value="FAD/NAD(P)-binding domain"/>
    <property type="match status" value="1"/>
</dbReference>
<dbReference type="GO" id="GO:0071949">
    <property type="term" value="F:FAD binding"/>
    <property type="evidence" value="ECO:0007669"/>
    <property type="project" value="InterPro"/>
</dbReference>
<dbReference type="Pfam" id="PF01494">
    <property type="entry name" value="FAD_binding_3"/>
    <property type="match status" value="1"/>
</dbReference>
<dbReference type="EMBL" id="LHXQ01000071">
    <property type="protein sequence ID" value="KXA94112.1"/>
    <property type="molecule type" value="Genomic_DNA"/>
</dbReference>
<comment type="caution">
    <text evidence="2">The sequence shown here is derived from an EMBL/GenBank/DDBJ whole genome shotgun (WGS) entry which is preliminary data.</text>
</comment>
<reference evidence="2 3" key="1">
    <citation type="journal article" date="2016" name="Sci. Rep.">
        <title>Metabolic traits of an uncultured archaeal lineage -MSBL1- from brine pools of the Red Sea.</title>
        <authorList>
            <person name="Mwirichia R."/>
            <person name="Alam I."/>
            <person name="Rashid M."/>
            <person name="Vinu M."/>
            <person name="Ba-Alawi W."/>
            <person name="Anthony Kamau A."/>
            <person name="Kamanda Ngugi D."/>
            <person name="Goker M."/>
            <person name="Klenk H.P."/>
            <person name="Bajic V."/>
            <person name="Stingl U."/>
        </authorList>
    </citation>
    <scope>NUCLEOTIDE SEQUENCE [LARGE SCALE GENOMIC DNA]</scope>
    <source>
        <strain evidence="2">SCGC-AAA259I07</strain>
    </source>
</reference>
<feature type="domain" description="FAD-binding" evidence="1">
    <location>
        <begin position="3"/>
        <end position="310"/>
    </location>
</feature>
<dbReference type="Proteomes" id="UP000070155">
    <property type="component" value="Unassembled WGS sequence"/>
</dbReference>
<dbReference type="SUPFAM" id="SSF51905">
    <property type="entry name" value="FAD/NAD(P)-binding domain"/>
    <property type="match status" value="1"/>
</dbReference>
<accession>A0A133UIT5</accession>